<protein>
    <submittedName>
        <fullName evidence="1">Uncharacterized protein</fullName>
    </submittedName>
</protein>
<keyword evidence="2" id="KW-1185">Reference proteome</keyword>
<dbReference type="Proteomes" id="UP001151760">
    <property type="component" value="Unassembled WGS sequence"/>
</dbReference>
<gene>
    <name evidence="1" type="ORF">Tco_1005695</name>
</gene>
<sequence length="82" mass="9302">MEIWGRRRGRGKAESSARGIVEIGVDRVIEPDIPVDSLVPASDRGSREDFEIGLDVVIQELYNHIEEISTRRIADIEEEQRA</sequence>
<name>A0ABQ5FFW3_9ASTR</name>
<reference evidence="1" key="1">
    <citation type="journal article" date="2022" name="Int. J. Mol. Sci.">
        <title>Draft Genome of Tanacetum Coccineum: Genomic Comparison of Closely Related Tanacetum-Family Plants.</title>
        <authorList>
            <person name="Yamashiro T."/>
            <person name="Shiraishi A."/>
            <person name="Nakayama K."/>
            <person name="Satake H."/>
        </authorList>
    </citation>
    <scope>NUCLEOTIDE SEQUENCE</scope>
</reference>
<proteinExistence type="predicted"/>
<evidence type="ECO:0000313" key="1">
    <source>
        <dbReference type="EMBL" id="GJT62162.1"/>
    </source>
</evidence>
<reference evidence="1" key="2">
    <citation type="submission" date="2022-01" db="EMBL/GenBank/DDBJ databases">
        <authorList>
            <person name="Yamashiro T."/>
            <person name="Shiraishi A."/>
            <person name="Satake H."/>
            <person name="Nakayama K."/>
        </authorList>
    </citation>
    <scope>NUCLEOTIDE SEQUENCE</scope>
</reference>
<comment type="caution">
    <text evidence="1">The sequence shown here is derived from an EMBL/GenBank/DDBJ whole genome shotgun (WGS) entry which is preliminary data.</text>
</comment>
<organism evidence="1 2">
    <name type="scientific">Tanacetum coccineum</name>
    <dbReference type="NCBI Taxonomy" id="301880"/>
    <lineage>
        <taxon>Eukaryota</taxon>
        <taxon>Viridiplantae</taxon>
        <taxon>Streptophyta</taxon>
        <taxon>Embryophyta</taxon>
        <taxon>Tracheophyta</taxon>
        <taxon>Spermatophyta</taxon>
        <taxon>Magnoliopsida</taxon>
        <taxon>eudicotyledons</taxon>
        <taxon>Gunneridae</taxon>
        <taxon>Pentapetalae</taxon>
        <taxon>asterids</taxon>
        <taxon>campanulids</taxon>
        <taxon>Asterales</taxon>
        <taxon>Asteraceae</taxon>
        <taxon>Asteroideae</taxon>
        <taxon>Anthemideae</taxon>
        <taxon>Anthemidinae</taxon>
        <taxon>Tanacetum</taxon>
    </lineage>
</organism>
<accession>A0ABQ5FFW3</accession>
<dbReference type="EMBL" id="BQNB010017351">
    <property type="protein sequence ID" value="GJT62162.1"/>
    <property type="molecule type" value="Genomic_DNA"/>
</dbReference>
<evidence type="ECO:0000313" key="2">
    <source>
        <dbReference type="Proteomes" id="UP001151760"/>
    </source>
</evidence>